<keyword evidence="3" id="KW-1185">Reference proteome</keyword>
<sequence>MDQQGTDPTATGKMRSNAGIGPKPGESVPSSRWAVPFRTLLDHTYLWAIALRQDRPLSTRQRLAGCASVVYADTYDALMELTIQHDRLAELVAAFPSAEMETASEPPRNTGREEGGA</sequence>
<proteinExistence type="predicted"/>
<feature type="region of interest" description="Disordered" evidence="1">
    <location>
        <begin position="98"/>
        <end position="117"/>
    </location>
</feature>
<evidence type="ECO:0000313" key="2">
    <source>
        <dbReference type="EMBL" id="GLW64731.1"/>
    </source>
</evidence>
<gene>
    <name evidence="2" type="ORF">Arub01_29750</name>
</gene>
<evidence type="ECO:0000313" key="3">
    <source>
        <dbReference type="Proteomes" id="UP001165124"/>
    </source>
</evidence>
<protein>
    <submittedName>
        <fullName evidence="2">Uncharacterized protein</fullName>
    </submittedName>
</protein>
<dbReference type="RefSeq" id="WP_067915817.1">
    <property type="nucleotide sequence ID" value="NZ_BSRZ01000006.1"/>
</dbReference>
<organism evidence="2 3">
    <name type="scientific">Actinomadura rubrobrunea</name>
    <dbReference type="NCBI Taxonomy" id="115335"/>
    <lineage>
        <taxon>Bacteria</taxon>
        <taxon>Bacillati</taxon>
        <taxon>Actinomycetota</taxon>
        <taxon>Actinomycetes</taxon>
        <taxon>Streptosporangiales</taxon>
        <taxon>Thermomonosporaceae</taxon>
        <taxon>Actinomadura</taxon>
    </lineage>
</organism>
<name>A0A9W6PXE1_9ACTN</name>
<dbReference type="Proteomes" id="UP001165124">
    <property type="component" value="Unassembled WGS sequence"/>
</dbReference>
<feature type="region of interest" description="Disordered" evidence="1">
    <location>
        <begin position="1"/>
        <end position="31"/>
    </location>
</feature>
<comment type="caution">
    <text evidence="2">The sequence shown here is derived from an EMBL/GenBank/DDBJ whole genome shotgun (WGS) entry which is preliminary data.</text>
</comment>
<reference evidence="2" key="1">
    <citation type="submission" date="2023-02" db="EMBL/GenBank/DDBJ databases">
        <title>Actinomadura rubrobrunea NBRC 14622.</title>
        <authorList>
            <person name="Ichikawa N."/>
            <person name="Sato H."/>
            <person name="Tonouchi N."/>
        </authorList>
    </citation>
    <scope>NUCLEOTIDE SEQUENCE</scope>
    <source>
        <strain evidence="2">NBRC 14622</strain>
    </source>
</reference>
<dbReference type="EMBL" id="BSRZ01000006">
    <property type="protein sequence ID" value="GLW64731.1"/>
    <property type="molecule type" value="Genomic_DNA"/>
</dbReference>
<evidence type="ECO:0000256" key="1">
    <source>
        <dbReference type="SAM" id="MobiDB-lite"/>
    </source>
</evidence>
<dbReference type="AlphaFoldDB" id="A0A9W6PXE1"/>
<accession>A0A9W6PXE1</accession>